<evidence type="ECO:0000256" key="1">
    <source>
        <dbReference type="ARBA" id="ARBA00000382"/>
    </source>
</evidence>
<dbReference type="PANTHER" id="PTHR16631:SF13">
    <property type="entry name" value="GLUCAN ENDO-1,3-BETA-GLUCOSIDASE EGLC-RELATED"/>
    <property type="match status" value="1"/>
</dbReference>
<dbReference type="GO" id="GO:0042973">
    <property type="term" value="F:glucan endo-1,3-beta-D-glucosidase activity"/>
    <property type="evidence" value="ECO:0007669"/>
    <property type="project" value="UniProtKB-EC"/>
</dbReference>
<comment type="subcellular location">
    <subcellularLocation>
        <location evidence="2">Cell envelope</location>
    </subcellularLocation>
</comment>
<dbReference type="InterPro" id="IPR050732">
    <property type="entry name" value="Beta-glucan_modifiers"/>
</dbReference>
<sequence length="379" mass="41252">MKYTSTLLSLPLLAQAASSVYTGFAYGAFWSDYANTKYKDDFLDGFALARNLTTSIPFDSARIFTCITPNTANDPTEAFDAAVESKTNLLLGFYIMPNSRDGTPDKQIANEMLALEKGFQKHGQKLSDLVIGLSVGNEDIYHWEDVKDAQSNPSPGNSAAVISTNIDRVRKLISSSSFSKYMQGKPIGHVDTATHAAKVKGADFIGVTAYPWWAHKNIEDAKASFMSSLEDVKKGAGNTPVWIAEMGWPFQSDLKGFPEASAQTMQRYWTEVACSVLGQYTTFWFQLLKDSEVGQPDWVGPSTTVPAPSGVVEYTTITSYSTVTVTNGGSYPNSTTTVHKTWCVTQADVFRDGRFMTVAGGPPVVDGKCSSPPPYNGHP</sequence>
<dbReference type="EMBL" id="MU006298">
    <property type="protein sequence ID" value="KAF2852677.1"/>
    <property type="molecule type" value="Genomic_DNA"/>
</dbReference>
<feature type="chain" id="PRO_5025685871" description="glucan endo-1,3-beta-D-glucosidase" evidence="6">
    <location>
        <begin position="17"/>
        <end position="379"/>
    </location>
</feature>
<comment type="catalytic activity">
    <reaction evidence="1">
        <text>Hydrolysis of (1-&gt;3)-beta-D-glucosidic linkages in (1-&gt;3)-beta-D-glucans.</text>
        <dbReference type="EC" id="3.2.1.39"/>
    </reaction>
</comment>
<evidence type="ECO:0000256" key="3">
    <source>
        <dbReference type="ARBA" id="ARBA00008773"/>
    </source>
</evidence>
<proteinExistence type="inferred from homology"/>
<evidence type="ECO:0000256" key="6">
    <source>
        <dbReference type="SAM" id="SignalP"/>
    </source>
</evidence>
<evidence type="ECO:0000313" key="7">
    <source>
        <dbReference type="EMBL" id="KAF2852677.1"/>
    </source>
</evidence>
<comment type="similarity">
    <text evidence="3">Belongs to the glycosyl hydrolase 17 family.</text>
</comment>
<dbReference type="InterPro" id="IPR017853">
    <property type="entry name" value="GH"/>
</dbReference>
<dbReference type="SUPFAM" id="SSF51445">
    <property type="entry name" value="(Trans)glycosidases"/>
    <property type="match status" value="1"/>
</dbReference>
<name>A0A6A7BD76_9PLEO</name>
<dbReference type="EC" id="3.2.1.39" evidence="4"/>
<reference evidence="7" key="1">
    <citation type="submission" date="2020-01" db="EMBL/GenBank/DDBJ databases">
        <authorList>
            <consortium name="DOE Joint Genome Institute"/>
            <person name="Haridas S."/>
            <person name="Albert R."/>
            <person name="Binder M."/>
            <person name="Bloem J."/>
            <person name="Labutti K."/>
            <person name="Salamov A."/>
            <person name="Andreopoulos B."/>
            <person name="Baker S.E."/>
            <person name="Barry K."/>
            <person name="Bills G."/>
            <person name="Bluhm B.H."/>
            <person name="Cannon C."/>
            <person name="Castanera R."/>
            <person name="Culley D.E."/>
            <person name="Daum C."/>
            <person name="Ezra D."/>
            <person name="Gonzalez J.B."/>
            <person name="Henrissat B."/>
            <person name="Kuo A."/>
            <person name="Liang C."/>
            <person name="Lipzen A."/>
            <person name="Lutzoni F."/>
            <person name="Magnuson J."/>
            <person name="Mondo S."/>
            <person name="Nolan M."/>
            <person name="Ohm R."/>
            <person name="Pangilinan J."/>
            <person name="Park H.-J."/>
            <person name="Ramirez L."/>
            <person name="Alfaro M."/>
            <person name="Sun H."/>
            <person name="Tritt A."/>
            <person name="Yoshinaga Y."/>
            <person name="Zwiers L.-H."/>
            <person name="Turgeon B.G."/>
            <person name="Goodwin S.B."/>
            <person name="Spatafora J.W."/>
            <person name="Crous P.W."/>
            <person name="Grigoriev I.V."/>
        </authorList>
    </citation>
    <scope>NUCLEOTIDE SEQUENCE</scope>
    <source>
        <strain evidence="7">IPT5</strain>
    </source>
</reference>
<evidence type="ECO:0000313" key="8">
    <source>
        <dbReference type="Proteomes" id="UP000799423"/>
    </source>
</evidence>
<dbReference type="GO" id="GO:0005576">
    <property type="term" value="C:extracellular region"/>
    <property type="evidence" value="ECO:0007669"/>
    <property type="project" value="TreeGrafter"/>
</dbReference>
<keyword evidence="8" id="KW-1185">Reference proteome</keyword>
<evidence type="ECO:0000256" key="5">
    <source>
        <dbReference type="ARBA" id="ARBA00022801"/>
    </source>
</evidence>
<dbReference type="Gene3D" id="3.20.20.80">
    <property type="entry name" value="Glycosidases"/>
    <property type="match status" value="1"/>
</dbReference>
<evidence type="ECO:0000256" key="2">
    <source>
        <dbReference type="ARBA" id="ARBA00004196"/>
    </source>
</evidence>
<organism evidence="7 8">
    <name type="scientific">Plenodomus tracheiphilus IPT5</name>
    <dbReference type="NCBI Taxonomy" id="1408161"/>
    <lineage>
        <taxon>Eukaryota</taxon>
        <taxon>Fungi</taxon>
        <taxon>Dikarya</taxon>
        <taxon>Ascomycota</taxon>
        <taxon>Pezizomycotina</taxon>
        <taxon>Dothideomycetes</taxon>
        <taxon>Pleosporomycetidae</taxon>
        <taxon>Pleosporales</taxon>
        <taxon>Pleosporineae</taxon>
        <taxon>Leptosphaeriaceae</taxon>
        <taxon>Plenodomus</taxon>
    </lineage>
</organism>
<dbReference type="AlphaFoldDB" id="A0A6A7BD76"/>
<dbReference type="GO" id="GO:0009986">
    <property type="term" value="C:cell surface"/>
    <property type="evidence" value="ECO:0007669"/>
    <property type="project" value="TreeGrafter"/>
</dbReference>
<keyword evidence="5 7" id="KW-0378">Hydrolase</keyword>
<dbReference type="Proteomes" id="UP000799423">
    <property type="component" value="Unassembled WGS sequence"/>
</dbReference>
<keyword evidence="6" id="KW-0732">Signal</keyword>
<evidence type="ECO:0000256" key="4">
    <source>
        <dbReference type="ARBA" id="ARBA00012780"/>
    </source>
</evidence>
<feature type="signal peptide" evidence="6">
    <location>
        <begin position="1"/>
        <end position="16"/>
    </location>
</feature>
<dbReference type="GO" id="GO:0071555">
    <property type="term" value="P:cell wall organization"/>
    <property type="evidence" value="ECO:0007669"/>
    <property type="project" value="TreeGrafter"/>
</dbReference>
<gene>
    <name evidence="7" type="ORF">T440DRAFT_526310</name>
</gene>
<dbReference type="GO" id="GO:0009277">
    <property type="term" value="C:fungal-type cell wall"/>
    <property type="evidence" value="ECO:0007669"/>
    <property type="project" value="TreeGrafter"/>
</dbReference>
<protein>
    <recommendedName>
        <fullName evidence="4">glucan endo-1,3-beta-D-glucosidase</fullName>
        <ecNumber evidence="4">3.2.1.39</ecNumber>
    </recommendedName>
</protein>
<dbReference type="OrthoDB" id="77201at2759"/>
<dbReference type="PANTHER" id="PTHR16631">
    <property type="entry name" value="GLUCAN 1,3-BETA-GLUCOSIDASE"/>
    <property type="match status" value="1"/>
</dbReference>
<feature type="non-terminal residue" evidence="7">
    <location>
        <position position="379"/>
    </location>
</feature>
<accession>A0A6A7BD76</accession>